<dbReference type="PROSITE" id="PS00061">
    <property type="entry name" value="ADH_SHORT"/>
    <property type="match status" value="1"/>
</dbReference>
<dbReference type="HOGENOM" id="CLU_010194_4_1_1"/>
<comment type="similarity">
    <text evidence="1">Belongs to the short-chain dehydrogenases/reductases (SDR) family.</text>
</comment>
<keyword evidence="2" id="KW-0521">NADP</keyword>
<evidence type="ECO:0000256" key="1">
    <source>
        <dbReference type="ARBA" id="ARBA00006484"/>
    </source>
</evidence>
<dbReference type="GeneID" id="63676259"/>
<protein>
    <submittedName>
        <fullName evidence="5">Oxidoreductase, short-chain dehydrogenase/reductase family</fullName>
    </submittedName>
</protein>
<dbReference type="EMBL" id="AWTV01000006">
    <property type="protein sequence ID" value="KIH92431.1"/>
    <property type="molecule type" value="Genomic_DNA"/>
</dbReference>
<dbReference type="InterPro" id="IPR002347">
    <property type="entry name" value="SDR_fam"/>
</dbReference>
<keyword evidence="6" id="KW-1185">Reference proteome</keyword>
<dbReference type="OrthoDB" id="47007at2759"/>
<dbReference type="InterPro" id="IPR020904">
    <property type="entry name" value="Sc_DH/Rdtase_CS"/>
</dbReference>
<accession>A0A0C2ITM0</accession>
<dbReference type="AlphaFoldDB" id="A0A0C2ITM0"/>
<reference evidence="5 6" key="1">
    <citation type="journal article" date="2014" name="BMC Genomics">
        <title>Comparative genomics of the major fungal agents of human and animal Sporotrichosis: Sporothrix schenckii and Sporothrix brasiliensis.</title>
        <authorList>
            <person name="Teixeira M.M."/>
            <person name="de Almeida L.G."/>
            <person name="Kubitschek-Barreira P."/>
            <person name="Alves F.L."/>
            <person name="Kioshima E.S."/>
            <person name="Abadio A.K."/>
            <person name="Fernandes L."/>
            <person name="Derengowski L.S."/>
            <person name="Ferreira K.S."/>
            <person name="Souza R.C."/>
            <person name="Ruiz J.C."/>
            <person name="de Andrade N.C."/>
            <person name="Paes H.C."/>
            <person name="Nicola A.M."/>
            <person name="Albuquerque P."/>
            <person name="Gerber A.L."/>
            <person name="Martins V.P."/>
            <person name="Peconick L.D."/>
            <person name="Neto A.V."/>
            <person name="Chaucanez C.B."/>
            <person name="Silva P.A."/>
            <person name="Cunha O.L."/>
            <person name="de Oliveira F.F."/>
            <person name="dos Santos T.C."/>
            <person name="Barros A.L."/>
            <person name="Soares M.A."/>
            <person name="de Oliveira L.M."/>
            <person name="Marini M.M."/>
            <person name="Villalobos-Duno H."/>
            <person name="Cunha M.M."/>
            <person name="de Hoog S."/>
            <person name="da Silveira J.F."/>
            <person name="Henrissat B."/>
            <person name="Nino-Vega G.A."/>
            <person name="Cisalpino P.S."/>
            <person name="Mora-Montes H.M."/>
            <person name="Almeida S.R."/>
            <person name="Stajich J.E."/>
            <person name="Lopes-Bezerra L.M."/>
            <person name="Vasconcelos A.T."/>
            <person name="Felipe M.S."/>
        </authorList>
    </citation>
    <scope>NUCLEOTIDE SEQUENCE [LARGE SCALE GENOMIC DNA]</scope>
    <source>
        <strain evidence="5 6">5110</strain>
    </source>
</reference>
<dbReference type="Pfam" id="PF13561">
    <property type="entry name" value="adh_short_C2"/>
    <property type="match status" value="1"/>
</dbReference>
<proteinExistence type="inferred from homology"/>
<evidence type="ECO:0000256" key="3">
    <source>
        <dbReference type="ARBA" id="ARBA00023002"/>
    </source>
</evidence>
<dbReference type="GO" id="GO:0016614">
    <property type="term" value="F:oxidoreductase activity, acting on CH-OH group of donors"/>
    <property type="evidence" value="ECO:0007669"/>
    <property type="project" value="UniProtKB-ARBA"/>
</dbReference>
<evidence type="ECO:0000256" key="2">
    <source>
        <dbReference type="ARBA" id="ARBA00022857"/>
    </source>
</evidence>
<dbReference type="VEuPathDB" id="FungiDB:SPBR_03035"/>
<feature type="region of interest" description="Disordered" evidence="4">
    <location>
        <begin position="1"/>
        <end position="74"/>
    </location>
</feature>
<dbReference type="Gene3D" id="3.40.50.720">
    <property type="entry name" value="NAD(P)-binding Rossmann-like Domain"/>
    <property type="match status" value="1"/>
</dbReference>
<dbReference type="FunFam" id="3.40.50.720:FF:000084">
    <property type="entry name" value="Short-chain dehydrogenase reductase"/>
    <property type="match status" value="1"/>
</dbReference>
<dbReference type="InterPro" id="IPR036291">
    <property type="entry name" value="NAD(P)-bd_dom_sf"/>
</dbReference>
<keyword evidence="3" id="KW-0560">Oxidoreductase</keyword>
<evidence type="ECO:0000313" key="6">
    <source>
        <dbReference type="Proteomes" id="UP000031575"/>
    </source>
</evidence>
<dbReference type="PANTHER" id="PTHR48107">
    <property type="entry name" value="NADPH-DEPENDENT ALDEHYDE REDUCTASE-LIKE PROTEIN, CHLOROPLASTIC-RELATED"/>
    <property type="match status" value="1"/>
</dbReference>
<evidence type="ECO:0000256" key="4">
    <source>
        <dbReference type="SAM" id="MobiDB-lite"/>
    </source>
</evidence>
<evidence type="ECO:0000313" key="5">
    <source>
        <dbReference type="EMBL" id="KIH92431.1"/>
    </source>
</evidence>
<organism evidence="5 6">
    <name type="scientific">Sporothrix brasiliensis 5110</name>
    <dbReference type="NCBI Taxonomy" id="1398154"/>
    <lineage>
        <taxon>Eukaryota</taxon>
        <taxon>Fungi</taxon>
        <taxon>Dikarya</taxon>
        <taxon>Ascomycota</taxon>
        <taxon>Pezizomycotina</taxon>
        <taxon>Sordariomycetes</taxon>
        <taxon>Sordariomycetidae</taxon>
        <taxon>Ophiostomatales</taxon>
        <taxon>Ophiostomataceae</taxon>
        <taxon>Sporothrix</taxon>
    </lineage>
</organism>
<feature type="compositionally biased region" description="Basic and acidic residues" evidence="4">
    <location>
        <begin position="1"/>
        <end position="13"/>
    </location>
</feature>
<comment type="caution">
    <text evidence="5">The sequence shown here is derived from an EMBL/GenBank/DDBJ whole genome shotgun (WGS) entry which is preliminary data.</text>
</comment>
<feature type="compositionally biased region" description="Low complexity" evidence="4">
    <location>
        <begin position="18"/>
        <end position="38"/>
    </location>
</feature>
<dbReference type="RefSeq" id="XP_040620441.1">
    <property type="nucleotide sequence ID" value="XM_040761338.1"/>
</dbReference>
<dbReference type="PRINTS" id="PR00080">
    <property type="entry name" value="SDRFAMILY"/>
</dbReference>
<name>A0A0C2ITM0_9PEZI</name>
<dbReference type="Proteomes" id="UP000031575">
    <property type="component" value="Unassembled WGS sequence"/>
</dbReference>
<dbReference type="PANTHER" id="PTHR48107:SF26">
    <property type="entry name" value="OXIDOREDUCTASE, SHORT-CHAIN DEHYDROGENASE_REDUCTASE FAMILY (AFU_ORTHOLOGUE AFUA_4G05870)"/>
    <property type="match status" value="1"/>
</dbReference>
<sequence>MTSALDKAKEVAHKFSVPDNNDNTNTNPNPTTDTDNNTKFSSDYKIKQQTQPAPGLERDLKPQPVKTHLPSEDEGYQLYRPAGKLQGKRALITGGDSGIGRAVAILFAMEGAHVAIAHLPSELEDAVHTKAQVEKNGGTAHLISRDLRTPGAPKAVVEQAVSAMGGQGLDVLVNNAAYQQELGDIADVSEEQYDRTLATNLTAPFFVTKYALPHLKKGNSGHGGTVINTVSVDAYVGPPTHLDYAVSKGGLVTFTRTLANQQAKNGIRVNDVAPGPIWTPLIVSSLSKESQKSIPDSTLLKRWGQPVEVATSFVFLASQDSSYMTGQILQPNGGMATIS</sequence>
<gene>
    <name evidence="5" type="ORF">SPBR_03035</name>
</gene>
<dbReference type="PRINTS" id="PR00081">
    <property type="entry name" value="GDHRDH"/>
</dbReference>
<dbReference type="SUPFAM" id="SSF51735">
    <property type="entry name" value="NAD(P)-binding Rossmann-fold domains"/>
    <property type="match status" value="1"/>
</dbReference>